<dbReference type="EMBL" id="FRBC01000003">
    <property type="protein sequence ID" value="SHK41065.1"/>
    <property type="molecule type" value="Genomic_DNA"/>
</dbReference>
<evidence type="ECO:0000313" key="2">
    <source>
        <dbReference type="EMBL" id="SHK41065.1"/>
    </source>
</evidence>
<gene>
    <name evidence="2" type="ORF">SAMN05216582_103178</name>
</gene>
<dbReference type="CDD" id="cd16936">
    <property type="entry name" value="HATPase_RsbW-like"/>
    <property type="match status" value="1"/>
</dbReference>
<evidence type="ECO:0000259" key="1">
    <source>
        <dbReference type="Pfam" id="PF13581"/>
    </source>
</evidence>
<dbReference type="GO" id="GO:0016301">
    <property type="term" value="F:kinase activity"/>
    <property type="evidence" value="ECO:0007669"/>
    <property type="project" value="UniProtKB-KW"/>
</dbReference>
<organism evidence="2 3">
    <name type="scientific">Selenomonas ruminantium</name>
    <dbReference type="NCBI Taxonomy" id="971"/>
    <lineage>
        <taxon>Bacteria</taxon>
        <taxon>Bacillati</taxon>
        <taxon>Bacillota</taxon>
        <taxon>Negativicutes</taxon>
        <taxon>Selenomonadales</taxon>
        <taxon>Selenomonadaceae</taxon>
        <taxon>Selenomonas</taxon>
    </lineage>
</organism>
<dbReference type="Proteomes" id="UP000184263">
    <property type="component" value="Unassembled WGS sequence"/>
</dbReference>
<dbReference type="Gene3D" id="3.30.565.10">
    <property type="entry name" value="Histidine kinase-like ATPase, C-terminal domain"/>
    <property type="match status" value="1"/>
</dbReference>
<dbReference type="InterPro" id="IPR003594">
    <property type="entry name" value="HATPase_dom"/>
</dbReference>
<dbReference type="RefSeq" id="WP_073088294.1">
    <property type="nucleotide sequence ID" value="NZ_FRBC01000003.1"/>
</dbReference>
<keyword evidence="2" id="KW-0418">Kinase</keyword>
<dbReference type="AlphaFoldDB" id="A0A1M6S8N0"/>
<dbReference type="InterPro" id="IPR036890">
    <property type="entry name" value="HATPase_C_sf"/>
</dbReference>
<dbReference type="OrthoDB" id="9792240at2"/>
<sequence>MYKELITAAKVENLAAVNDFVEGLLADTDCSSKTQMQIELVVEEIFVNIASYAYGGGEGEAILRGRILEAPLGLELIFMDKGAPYDPLARTDPDVNAAMEDRGIGGLGIFLVKKNVDAIKYAYQDGQNILSICKYF</sequence>
<feature type="domain" description="Histidine kinase/HSP90-like ATPase" evidence="1">
    <location>
        <begin position="8"/>
        <end position="134"/>
    </location>
</feature>
<protein>
    <submittedName>
        <fullName evidence="2">Anti-sigma regulatory factor (Ser/Thr protein kinase)</fullName>
    </submittedName>
</protein>
<accession>A0A1M6S8N0</accession>
<dbReference type="Pfam" id="PF13581">
    <property type="entry name" value="HATPase_c_2"/>
    <property type="match status" value="1"/>
</dbReference>
<proteinExistence type="predicted"/>
<evidence type="ECO:0000313" key="3">
    <source>
        <dbReference type="Proteomes" id="UP000184263"/>
    </source>
</evidence>
<name>A0A1M6S8N0_SELRU</name>
<reference evidence="2 3" key="1">
    <citation type="submission" date="2016-11" db="EMBL/GenBank/DDBJ databases">
        <authorList>
            <person name="Jaros S."/>
            <person name="Januszkiewicz K."/>
            <person name="Wedrychowicz H."/>
        </authorList>
    </citation>
    <scope>NUCLEOTIDE SEQUENCE [LARGE SCALE GENOMIC DNA]</scope>
    <source>
        <strain evidence="2 3">HD4</strain>
    </source>
</reference>
<keyword evidence="2" id="KW-0808">Transferase</keyword>